<keyword evidence="1" id="KW-0472">Membrane</keyword>
<dbReference type="AlphaFoldDB" id="U4TSW7"/>
<evidence type="ECO:0000256" key="1">
    <source>
        <dbReference type="SAM" id="Phobius"/>
    </source>
</evidence>
<dbReference type="HOGENOM" id="CLU_1545699_0_0_9"/>
<dbReference type="Proteomes" id="UP000030647">
    <property type="component" value="Unassembled WGS sequence"/>
</dbReference>
<proteinExistence type="predicted"/>
<feature type="transmembrane region" description="Helical" evidence="1">
    <location>
        <begin position="21"/>
        <end position="40"/>
    </location>
</feature>
<organism evidence="2 3">
    <name type="scientific">Schleiferilactobacillus shenzhenensis LY-73</name>
    <dbReference type="NCBI Taxonomy" id="1231336"/>
    <lineage>
        <taxon>Bacteria</taxon>
        <taxon>Bacillati</taxon>
        <taxon>Bacillota</taxon>
        <taxon>Bacilli</taxon>
        <taxon>Lactobacillales</taxon>
        <taxon>Lactobacillaceae</taxon>
        <taxon>Schleiferilactobacillus</taxon>
    </lineage>
</organism>
<feature type="transmembrane region" description="Helical" evidence="1">
    <location>
        <begin position="148"/>
        <end position="168"/>
    </location>
</feature>
<evidence type="ECO:0000313" key="2">
    <source>
        <dbReference type="EMBL" id="ERL64973.1"/>
    </source>
</evidence>
<feature type="transmembrane region" description="Helical" evidence="1">
    <location>
        <begin position="52"/>
        <end position="75"/>
    </location>
</feature>
<sequence length="174" mass="19463">MAFLNDDSSRLAKWGRRGLNSGFTTSFITANFWIMSFRLIGPDSDGAMTPLLTGTAIVCAISVVIDFLVGGWALAKLRKMQRTGDPATQEAIRRAQLTAKQLRQQRNAKIILAVLLFSVAGRFFGRMINVRLSWLTTNQIHGLRDMVLLWLVVGTIDVIIAICSDRLLRRRQAE</sequence>
<feature type="transmembrane region" description="Helical" evidence="1">
    <location>
        <begin position="110"/>
        <end position="128"/>
    </location>
</feature>
<dbReference type="RefSeq" id="WP_022529720.1">
    <property type="nucleotide sequence ID" value="NZ_KI271590.1"/>
</dbReference>
<accession>U4TSW7</accession>
<keyword evidence="3" id="KW-1185">Reference proteome</keyword>
<dbReference type="EMBL" id="KI271590">
    <property type="protein sequence ID" value="ERL64973.1"/>
    <property type="molecule type" value="Genomic_DNA"/>
</dbReference>
<evidence type="ECO:0000313" key="3">
    <source>
        <dbReference type="Proteomes" id="UP000030647"/>
    </source>
</evidence>
<protein>
    <submittedName>
        <fullName evidence="2">Uncharacterized protein</fullName>
    </submittedName>
</protein>
<name>U4TSW7_9LACO</name>
<gene>
    <name evidence="2" type="ORF">L248_3135</name>
</gene>
<reference evidence="3" key="1">
    <citation type="journal article" date="2013" name="Genome Announc.">
        <title>Whole-Genome Sequencing of Lactobacillus shenzhenensis Strain LY-73T.</title>
        <authorList>
            <person name="Lin Z."/>
            <person name="Liu Z."/>
            <person name="Yang R."/>
            <person name="Zou Y."/>
            <person name="Wan D."/>
            <person name="Chen J."/>
            <person name="Guo M."/>
            <person name="Zhao J."/>
            <person name="Fang C."/>
            <person name="Yang R."/>
            <person name="Liu F."/>
        </authorList>
    </citation>
    <scope>NUCLEOTIDE SEQUENCE [LARGE SCALE GENOMIC DNA]</scope>
    <source>
        <strain evidence="3">LY-73</strain>
    </source>
</reference>
<dbReference type="STRING" id="1231336.L248_3135"/>
<keyword evidence="1" id="KW-0812">Transmembrane</keyword>
<keyword evidence="1" id="KW-1133">Transmembrane helix</keyword>